<protein>
    <submittedName>
        <fullName evidence="1">DUF1178 family protein</fullName>
    </submittedName>
</protein>
<dbReference type="Pfam" id="PF06676">
    <property type="entry name" value="DUF1178"/>
    <property type="match status" value="1"/>
</dbReference>
<accession>A0ABU9YZZ1</accession>
<proteinExistence type="predicted"/>
<name>A0ABU9YZZ1_9RHOO</name>
<reference evidence="1 2" key="1">
    <citation type="journal article" date="2018" name="Int. J. Syst. Evol. Microbiol.">
        <title>Uliginosibacterium sediminicola sp. nov., isolated from freshwater sediment.</title>
        <authorList>
            <person name="Hwang W.M."/>
            <person name="Kim S.M."/>
            <person name="Kang K."/>
            <person name="Ahn T.Y."/>
        </authorList>
    </citation>
    <scope>NUCLEOTIDE SEQUENCE [LARGE SCALE GENOMIC DNA]</scope>
    <source>
        <strain evidence="1 2">M1-21</strain>
    </source>
</reference>
<organism evidence="1 2">
    <name type="scientific">Uliginosibacterium sediminicola</name>
    <dbReference type="NCBI Taxonomy" id="2024550"/>
    <lineage>
        <taxon>Bacteria</taxon>
        <taxon>Pseudomonadati</taxon>
        <taxon>Pseudomonadota</taxon>
        <taxon>Betaproteobacteria</taxon>
        <taxon>Rhodocyclales</taxon>
        <taxon>Zoogloeaceae</taxon>
        <taxon>Uliginosibacterium</taxon>
    </lineage>
</organism>
<comment type="caution">
    <text evidence="1">The sequence shown here is derived from an EMBL/GenBank/DDBJ whole genome shotgun (WGS) entry which is preliminary data.</text>
</comment>
<dbReference type="EMBL" id="JBDIVE010000005">
    <property type="protein sequence ID" value="MEN3069131.1"/>
    <property type="molecule type" value="Genomic_DNA"/>
</dbReference>
<evidence type="ECO:0000313" key="1">
    <source>
        <dbReference type="EMBL" id="MEN3069131.1"/>
    </source>
</evidence>
<dbReference type="RefSeq" id="WP_345919898.1">
    <property type="nucleotide sequence ID" value="NZ_JBDIVE010000005.1"/>
</dbReference>
<evidence type="ECO:0000313" key="2">
    <source>
        <dbReference type="Proteomes" id="UP001410394"/>
    </source>
</evidence>
<keyword evidence="2" id="KW-1185">Reference proteome</keyword>
<dbReference type="Proteomes" id="UP001410394">
    <property type="component" value="Unassembled WGS sequence"/>
</dbReference>
<dbReference type="InterPro" id="IPR009562">
    <property type="entry name" value="DUF1178"/>
</dbReference>
<sequence length="160" mass="17314">MIVVNLICDLKHSFEGWFASAEALQAQQANGQLCCPICESPQVDVLASVSHTRRASDRQPEHALEITADVDNSARASALLAAAGLPDTLNAQELLQALMQKLQEAGARPGQPEAFAIEVHRLQDGETELRAIRGISSLQEIESLLEESISLIPIAKENLH</sequence>
<gene>
    <name evidence="1" type="ORF">ABDB84_11625</name>
</gene>